<dbReference type="RefSeq" id="WP_149731297.1">
    <property type="nucleotide sequence ID" value="NZ_FMXB01000004.1"/>
</dbReference>
<dbReference type="OrthoDB" id="70063at2157"/>
<proteinExistence type="predicted"/>
<feature type="transmembrane region" description="Helical" evidence="1">
    <location>
        <begin position="13"/>
        <end position="39"/>
    </location>
</feature>
<feature type="transmembrane region" description="Helical" evidence="1">
    <location>
        <begin position="86"/>
        <end position="106"/>
    </location>
</feature>
<organism evidence="2 3">
    <name type="scientific">Methanobrevibacter millerae</name>
    <dbReference type="NCBI Taxonomy" id="230361"/>
    <lineage>
        <taxon>Archaea</taxon>
        <taxon>Methanobacteriati</taxon>
        <taxon>Methanobacteriota</taxon>
        <taxon>Methanomada group</taxon>
        <taxon>Methanobacteria</taxon>
        <taxon>Methanobacteriales</taxon>
        <taxon>Methanobacteriaceae</taxon>
        <taxon>Methanobrevibacter</taxon>
    </lineage>
</organism>
<keyword evidence="3" id="KW-1185">Reference proteome</keyword>
<name>A0A1G5VKU0_9EURY</name>
<dbReference type="GO" id="GO:0016020">
    <property type="term" value="C:membrane"/>
    <property type="evidence" value="ECO:0007669"/>
    <property type="project" value="InterPro"/>
</dbReference>
<keyword evidence="2" id="KW-0808">Transferase</keyword>
<dbReference type="AlphaFoldDB" id="A0A1G5VKU0"/>
<dbReference type="Proteomes" id="UP000323439">
    <property type="component" value="Unassembled WGS sequence"/>
</dbReference>
<dbReference type="GO" id="GO:0008654">
    <property type="term" value="P:phospholipid biosynthetic process"/>
    <property type="evidence" value="ECO:0007669"/>
    <property type="project" value="InterPro"/>
</dbReference>
<feature type="transmembrane region" description="Helical" evidence="1">
    <location>
        <begin position="118"/>
        <end position="136"/>
    </location>
</feature>
<dbReference type="Gene3D" id="1.20.120.1760">
    <property type="match status" value="1"/>
</dbReference>
<accession>A0A1G5VKU0</accession>
<evidence type="ECO:0000313" key="2">
    <source>
        <dbReference type="EMBL" id="SDA46036.1"/>
    </source>
</evidence>
<dbReference type="Pfam" id="PF01066">
    <property type="entry name" value="CDP-OH_P_transf"/>
    <property type="match status" value="1"/>
</dbReference>
<keyword evidence="1" id="KW-1133">Transmembrane helix</keyword>
<feature type="transmembrane region" description="Helical" evidence="1">
    <location>
        <begin position="60"/>
        <end position="80"/>
    </location>
</feature>
<evidence type="ECO:0000313" key="3">
    <source>
        <dbReference type="Proteomes" id="UP000323439"/>
    </source>
</evidence>
<dbReference type="GO" id="GO:0016780">
    <property type="term" value="F:phosphotransferase activity, for other substituted phosphate groups"/>
    <property type="evidence" value="ECO:0007669"/>
    <property type="project" value="InterPro"/>
</dbReference>
<dbReference type="InterPro" id="IPR043130">
    <property type="entry name" value="CDP-OH_PTrfase_TM_dom"/>
</dbReference>
<sequence length="176" mass="19900">MRNLANYITISRIVLSLLMLFCEPLSLNFFIIFIICGLSDVADGYLAKNMGYKSDLGAKLDSLADIVFFLSFLIVLLPVLKFNYFIISWILAIFAIRIISVLIGYLKFNELAFIHSYLNKLTGALLILLPFLLLLISSEVILNVICFVATLASLEELIIVIKSRYFNPDCRGLIDF</sequence>
<gene>
    <name evidence="2" type="ORF">SAMN02910315_00678</name>
</gene>
<evidence type="ECO:0000256" key="1">
    <source>
        <dbReference type="SAM" id="Phobius"/>
    </source>
</evidence>
<dbReference type="InterPro" id="IPR000462">
    <property type="entry name" value="CDP-OH_P_trans"/>
</dbReference>
<dbReference type="EMBL" id="FMXB01000004">
    <property type="protein sequence ID" value="SDA46036.1"/>
    <property type="molecule type" value="Genomic_DNA"/>
</dbReference>
<keyword evidence="1" id="KW-0472">Membrane</keyword>
<protein>
    <submittedName>
        <fullName evidence="2">CDP-diacylglycerol--glycerol-3-phosphate 3-phosphatidyltransferase</fullName>
    </submittedName>
</protein>
<keyword evidence="1" id="KW-0812">Transmembrane</keyword>
<reference evidence="2 3" key="1">
    <citation type="submission" date="2016-10" db="EMBL/GenBank/DDBJ databases">
        <authorList>
            <person name="Varghese N."/>
            <person name="Submissions S."/>
        </authorList>
    </citation>
    <scope>NUCLEOTIDE SEQUENCE [LARGE SCALE GENOMIC DNA]</scope>
    <source>
        <strain evidence="2 3">DSM 16643</strain>
    </source>
</reference>